<comment type="caution">
    <text evidence="5">The sequence shown here is derived from an EMBL/GenBank/DDBJ whole genome shotgun (WGS) entry which is preliminary data.</text>
</comment>
<dbReference type="GO" id="GO:0016757">
    <property type="term" value="F:glycosyltransferase activity"/>
    <property type="evidence" value="ECO:0007669"/>
    <property type="project" value="InterPro"/>
</dbReference>
<reference evidence="5 6" key="1">
    <citation type="journal article" date="2018" name="Arch. Microbiol.">
        <title>New insights into the metabolic potential of the phototrophic purple bacterium Rhodopila globiformis DSM 161(T) from its draft genome sequence and evidence for a vanadium-dependent nitrogenase.</title>
        <authorList>
            <person name="Imhoff J.F."/>
            <person name="Rahn T."/>
            <person name="Kunzel S."/>
            <person name="Neulinger S.C."/>
        </authorList>
    </citation>
    <scope>NUCLEOTIDE SEQUENCE [LARGE SCALE GENOMIC DNA]</scope>
    <source>
        <strain evidence="5 6">DSM 161</strain>
    </source>
</reference>
<dbReference type="PROSITE" id="PS50005">
    <property type="entry name" value="TPR"/>
    <property type="match status" value="6"/>
</dbReference>
<feature type="repeat" description="TPR" evidence="3">
    <location>
        <begin position="232"/>
        <end position="265"/>
    </location>
</feature>
<dbReference type="SUPFAM" id="SSF48452">
    <property type="entry name" value="TPR-like"/>
    <property type="match status" value="2"/>
</dbReference>
<dbReference type="PANTHER" id="PTHR44858">
    <property type="entry name" value="TETRATRICOPEPTIDE REPEAT PROTEIN 6"/>
    <property type="match status" value="1"/>
</dbReference>
<proteinExistence type="predicted"/>
<protein>
    <submittedName>
        <fullName evidence="5">Uncharacterized protein</fullName>
    </submittedName>
</protein>
<dbReference type="PANTHER" id="PTHR44858:SF1">
    <property type="entry name" value="UDP-N-ACETYLGLUCOSAMINE--PEPTIDE N-ACETYLGLUCOSAMINYLTRANSFERASE SPINDLY-RELATED"/>
    <property type="match status" value="1"/>
</dbReference>
<dbReference type="AlphaFoldDB" id="A0A2S6MZJ4"/>
<dbReference type="InterPro" id="IPR002201">
    <property type="entry name" value="Glyco_trans_9"/>
</dbReference>
<name>A0A2S6MZJ4_RHOGL</name>
<feature type="repeat" description="TPR" evidence="3">
    <location>
        <begin position="96"/>
        <end position="129"/>
    </location>
</feature>
<dbReference type="Gene3D" id="3.40.50.2000">
    <property type="entry name" value="Glycogen Phosphorylase B"/>
    <property type="match status" value="1"/>
</dbReference>
<dbReference type="Pfam" id="PF13432">
    <property type="entry name" value="TPR_16"/>
    <property type="match status" value="1"/>
</dbReference>
<gene>
    <name evidence="5" type="ORF">CCS01_26650</name>
</gene>
<evidence type="ECO:0000256" key="4">
    <source>
        <dbReference type="SAM" id="MobiDB-lite"/>
    </source>
</evidence>
<dbReference type="Gene3D" id="1.25.40.10">
    <property type="entry name" value="Tetratricopeptide repeat domain"/>
    <property type="match status" value="4"/>
</dbReference>
<dbReference type="Pfam" id="PF13414">
    <property type="entry name" value="TPR_11"/>
    <property type="match status" value="2"/>
</dbReference>
<dbReference type="SMART" id="SM00028">
    <property type="entry name" value="TPR"/>
    <property type="match status" value="6"/>
</dbReference>
<evidence type="ECO:0000313" key="6">
    <source>
        <dbReference type="Proteomes" id="UP000239724"/>
    </source>
</evidence>
<evidence type="ECO:0000313" key="5">
    <source>
        <dbReference type="EMBL" id="PPQ27770.1"/>
    </source>
</evidence>
<dbReference type="InterPro" id="IPR019734">
    <property type="entry name" value="TPR_rpt"/>
</dbReference>
<feature type="repeat" description="TPR" evidence="3">
    <location>
        <begin position="164"/>
        <end position="197"/>
    </location>
</feature>
<sequence>MRARARRGSVAAGGHAVLPPGPGVSGSPAAAPSYHLGLGNALAAQGRLDDAAACYRRAAGLGPGDPGLHAALGEAWLRLGRLDEAAACFERESVPAALWARLGNLRMAGGETDAAIACYQRALGIDPGCIDAHNNLGNALVASRQWDAAIASFRQALALRPDFAEAANNLGNAFKESGDLDAAIGCYRQAVGLTPAYAEAHYNLANALRAHGQPGEAVIGFVKAIALRPDFIDAYVNLGGLLADEKLLDRALACYDRAIALAPQLTEAHFNRALALLAKGDLAAGWREYEWRWRMPAMIAASPHFTQPRWQGEAAAGRTLLIHAEQGFGDTLQFCRYAPLAAARGLRVILSVPQPLVRLLRTLPGVEQVVAEDDQPPAFDFQCPMLSLPLAFGTTLATIPGDVPYLHADAALAARWQQRLAAATGPGLRVGLVWAGSSRNDPALAAVDGRRSIAPERLRALAGLDGIQLVSLQKDGPAAPADLRLADCMAEVTDFADTAALVAGLDLVVSVDTAVAHLAAAMGKPVWLLDRFDSCWRWLTGRRDSPWYPSLRLYRQRHPGDWGGVIGAVRHDLLLRSNDL</sequence>
<dbReference type="EMBL" id="NHRY01000254">
    <property type="protein sequence ID" value="PPQ27770.1"/>
    <property type="molecule type" value="Genomic_DNA"/>
</dbReference>
<accession>A0A2S6MZJ4</accession>
<evidence type="ECO:0000256" key="2">
    <source>
        <dbReference type="ARBA" id="ARBA00022803"/>
    </source>
</evidence>
<dbReference type="SUPFAM" id="SSF53756">
    <property type="entry name" value="UDP-Glycosyltransferase/glycogen phosphorylase"/>
    <property type="match status" value="1"/>
</dbReference>
<feature type="repeat" description="TPR" evidence="3">
    <location>
        <begin position="198"/>
        <end position="231"/>
    </location>
</feature>
<dbReference type="InterPro" id="IPR050498">
    <property type="entry name" value="Ycf3"/>
</dbReference>
<dbReference type="InterPro" id="IPR011990">
    <property type="entry name" value="TPR-like_helical_dom_sf"/>
</dbReference>
<evidence type="ECO:0000256" key="1">
    <source>
        <dbReference type="ARBA" id="ARBA00022737"/>
    </source>
</evidence>
<organism evidence="5 6">
    <name type="scientific">Rhodopila globiformis</name>
    <name type="common">Rhodopseudomonas globiformis</name>
    <dbReference type="NCBI Taxonomy" id="1071"/>
    <lineage>
        <taxon>Bacteria</taxon>
        <taxon>Pseudomonadati</taxon>
        <taxon>Pseudomonadota</taxon>
        <taxon>Alphaproteobacteria</taxon>
        <taxon>Acetobacterales</taxon>
        <taxon>Acetobacteraceae</taxon>
        <taxon>Rhodopila</taxon>
    </lineage>
</organism>
<feature type="repeat" description="TPR" evidence="3">
    <location>
        <begin position="130"/>
        <end position="163"/>
    </location>
</feature>
<dbReference type="Pfam" id="PF01075">
    <property type="entry name" value="Glyco_transf_9"/>
    <property type="match status" value="1"/>
</dbReference>
<keyword evidence="1" id="KW-0677">Repeat</keyword>
<feature type="region of interest" description="Disordered" evidence="4">
    <location>
        <begin position="1"/>
        <end position="24"/>
    </location>
</feature>
<feature type="repeat" description="TPR" evidence="3">
    <location>
        <begin position="32"/>
        <end position="65"/>
    </location>
</feature>
<keyword evidence="6" id="KW-1185">Reference proteome</keyword>
<dbReference type="Proteomes" id="UP000239724">
    <property type="component" value="Unassembled WGS sequence"/>
</dbReference>
<keyword evidence="2 3" id="KW-0802">TPR repeat</keyword>
<evidence type="ECO:0000256" key="3">
    <source>
        <dbReference type="PROSITE-ProRule" id="PRU00339"/>
    </source>
</evidence>
<dbReference type="Pfam" id="PF13181">
    <property type="entry name" value="TPR_8"/>
    <property type="match status" value="1"/>
</dbReference>